<reference evidence="8 9" key="1">
    <citation type="submission" date="2010-12" db="EMBL/GenBank/DDBJ databases">
        <title>Whole genome sequence of Anaerolinea thermophila UNI-1.</title>
        <authorList>
            <person name="Narita-Yamada S."/>
            <person name="Kishi E."/>
            <person name="Watanabe Y."/>
            <person name="Takasaki K."/>
            <person name="Ankai A."/>
            <person name="Oguchi A."/>
            <person name="Fukui S."/>
            <person name="Takahashi M."/>
            <person name="Yashiro I."/>
            <person name="Hosoyama A."/>
            <person name="Sekiguchi Y."/>
            <person name="Hanada S."/>
            <person name="Fujita N."/>
        </authorList>
    </citation>
    <scope>NUCLEOTIDE SEQUENCE [LARGE SCALE GENOMIC DNA]</scope>
    <source>
        <strain evidence="9">DSM 14523 / JCM 11388 / NBRC 100420 / UNI-1</strain>
    </source>
</reference>
<dbReference type="AlphaFoldDB" id="E8N6A4"/>
<dbReference type="Gene3D" id="1.10.760.10">
    <property type="entry name" value="Cytochrome c-like domain"/>
    <property type="match status" value="2"/>
</dbReference>
<dbReference type="GO" id="GO:0020037">
    <property type="term" value="F:heme binding"/>
    <property type="evidence" value="ECO:0007669"/>
    <property type="project" value="InterPro"/>
</dbReference>
<evidence type="ECO:0000259" key="7">
    <source>
        <dbReference type="PROSITE" id="PS51007"/>
    </source>
</evidence>
<dbReference type="InParanoid" id="E8N6A4"/>
<dbReference type="SUPFAM" id="SSF46626">
    <property type="entry name" value="Cytochrome c"/>
    <property type="match status" value="2"/>
</dbReference>
<dbReference type="eggNOG" id="COG2010">
    <property type="taxonomic scope" value="Bacteria"/>
</dbReference>
<keyword evidence="5" id="KW-0472">Membrane</keyword>
<sequence>MRRLFRQFSLLVWLLLFLLTGCSGWSLAADVTPPPNYTPQAPRPVAQSVAEPSSLFPLVPPDPAQGKVIYEEKCLPCHGEKGVGDGPQAMNLPNPPPPIGSLEVAQNARPADWYAVVTSGRLDRFMPGFSESLSDRQRWDVVAYVLSMSISSSAVEQGKSLFATQCAECHGEDGKGMGAETNLSRQELLSNRSLQELVEVMRNGKGTMPPVAGLSNEDLLGVAMYLRTLSFTMVPQEEISRSTPESQPSSEAVADQPLSKVVIKGMVKNSRGEAVADVPVTLYVYSGMEMTLERSTTTGTDGTYRFEDVPYEAQQIYIAQATFGGATFNSEVFHGIDAQGTELVLPITVYETTSDVSLVKVERLHIFFDFSIPGKVQVAELYIFSNTGDKVVVPASPDQPALRFPLPEGAANLQFDQGKIGERYVMLDGGFGDLTPIAPGQGSYQVLFSYELPYERKTSINLTMPFDVTAAVVLLPQSGVKLQSKQLMPMGQRNVQDMTFEMFTAGNLQAGSALDIQLSGKPGGNTGNASGWVSIVVGAVMFGLALIGSGYWLIRQRRRAQQDVPEIPTGETEDALLDAIIALDDLYQAGKLPEKVYQKRRTELKHRLEAVRGIKKE</sequence>
<proteinExistence type="predicted"/>
<dbReference type="PANTHER" id="PTHR35008:SF4">
    <property type="entry name" value="BLL4482 PROTEIN"/>
    <property type="match status" value="1"/>
</dbReference>
<evidence type="ECO:0000256" key="3">
    <source>
        <dbReference type="ARBA" id="ARBA00023004"/>
    </source>
</evidence>
<organism evidence="8 9">
    <name type="scientific">Anaerolinea thermophila (strain DSM 14523 / JCM 11388 / NBRC 100420 / UNI-1)</name>
    <dbReference type="NCBI Taxonomy" id="926569"/>
    <lineage>
        <taxon>Bacteria</taxon>
        <taxon>Bacillati</taxon>
        <taxon>Chloroflexota</taxon>
        <taxon>Anaerolineae</taxon>
        <taxon>Anaerolineales</taxon>
        <taxon>Anaerolineaceae</taxon>
        <taxon>Anaerolinea</taxon>
    </lineage>
</organism>
<evidence type="ECO:0000313" key="8">
    <source>
        <dbReference type="EMBL" id="BAJ63968.1"/>
    </source>
</evidence>
<keyword evidence="3 4" id="KW-0408">Iron</keyword>
<protein>
    <submittedName>
        <fullName evidence="8">Cytochrome c family protein</fullName>
    </submittedName>
</protein>
<evidence type="ECO:0000256" key="5">
    <source>
        <dbReference type="SAM" id="Phobius"/>
    </source>
</evidence>
<dbReference type="HOGENOM" id="CLU_442583_0_0_0"/>
<dbReference type="PROSITE" id="PS51007">
    <property type="entry name" value="CYTC"/>
    <property type="match status" value="2"/>
</dbReference>
<dbReference type="Proteomes" id="UP000008922">
    <property type="component" value="Chromosome"/>
</dbReference>
<evidence type="ECO:0000256" key="2">
    <source>
        <dbReference type="ARBA" id="ARBA00022723"/>
    </source>
</evidence>
<feature type="domain" description="Cytochrome c" evidence="7">
    <location>
        <begin position="153"/>
        <end position="230"/>
    </location>
</feature>
<dbReference type="STRING" id="926569.ANT_19420"/>
<keyword evidence="5" id="KW-0812">Transmembrane</keyword>
<keyword evidence="1 4" id="KW-0349">Heme</keyword>
<feature type="chain" id="PRO_5003228204" evidence="6">
    <location>
        <begin position="29"/>
        <end position="617"/>
    </location>
</feature>
<dbReference type="GO" id="GO:0046872">
    <property type="term" value="F:metal ion binding"/>
    <property type="evidence" value="ECO:0007669"/>
    <property type="project" value="UniProtKB-KW"/>
</dbReference>
<dbReference type="InterPro" id="IPR036909">
    <property type="entry name" value="Cyt_c-like_dom_sf"/>
</dbReference>
<name>E8N6A4_ANATU</name>
<gene>
    <name evidence="8" type="ordered locus">ANT_19420</name>
</gene>
<keyword evidence="6" id="KW-0732">Signal</keyword>
<dbReference type="InterPro" id="IPR008969">
    <property type="entry name" value="CarboxyPept-like_regulatory"/>
</dbReference>
<accession>E8N6A4</accession>
<keyword evidence="2 4" id="KW-0479">Metal-binding</keyword>
<evidence type="ECO:0000256" key="1">
    <source>
        <dbReference type="ARBA" id="ARBA00022617"/>
    </source>
</evidence>
<dbReference type="InterPro" id="IPR051459">
    <property type="entry name" value="Cytochrome_c-type_DH"/>
</dbReference>
<dbReference type="PANTHER" id="PTHR35008">
    <property type="entry name" value="BLL4482 PROTEIN-RELATED"/>
    <property type="match status" value="1"/>
</dbReference>
<evidence type="ECO:0000313" key="9">
    <source>
        <dbReference type="Proteomes" id="UP000008922"/>
    </source>
</evidence>
<feature type="transmembrane region" description="Helical" evidence="5">
    <location>
        <begin position="531"/>
        <end position="554"/>
    </location>
</feature>
<dbReference type="KEGG" id="atm:ANT_19420"/>
<dbReference type="EMBL" id="AP012029">
    <property type="protein sequence ID" value="BAJ63968.1"/>
    <property type="molecule type" value="Genomic_DNA"/>
</dbReference>
<keyword evidence="9" id="KW-1185">Reference proteome</keyword>
<evidence type="ECO:0000256" key="6">
    <source>
        <dbReference type="SAM" id="SignalP"/>
    </source>
</evidence>
<dbReference type="PROSITE" id="PS51257">
    <property type="entry name" value="PROKAR_LIPOPROTEIN"/>
    <property type="match status" value="1"/>
</dbReference>
<dbReference type="RefSeq" id="WP_013560341.1">
    <property type="nucleotide sequence ID" value="NC_014960.1"/>
</dbReference>
<feature type="signal peptide" evidence="6">
    <location>
        <begin position="1"/>
        <end position="28"/>
    </location>
</feature>
<feature type="domain" description="Cytochrome c" evidence="7">
    <location>
        <begin position="61"/>
        <end position="149"/>
    </location>
</feature>
<evidence type="ECO:0000256" key="4">
    <source>
        <dbReference type="PROSITE-ProRule" id="PRU00433"/>
    </source>
</evidence>
<dbReference type="GO" id="GO:0009055">
    <property type="term" value="F:electron transfer activity"/>
    <property type="evidence" value="ECO:0007669"/>
    <property type="project" value="InterPro"/>
</dbReference>
<dbReference type="InterPro" id="IPR009056">
    <property type="entry name" value="Cyt_c-like_dom"/>
</dbReference>
<keyword evidence="5" id="KW-1133">Transmembrane helix</keyword>
<dbReference type="Pfam" id="PF13442">
    <property type="entry name" value="Cytochrome_CBB3"/>
    <property type="match status" value="2"/>
</dbReference>
<dbReference type="SUPFAM" id="SSF49464">
    <property type="entry name" value="Carboxypeptidase regulatory domain-like"/>
    <property type="match status" value="1"/>
</dbReference>